<accession>A0A9P4NHP3</accession>
<feature type="compositionally biased region" description="Basic and acidic residues" evidence="5">
    <location>
        <begin position="1047"/>
        <end position="1070"/>
    </location>
</feature>
<feature type="region of interest" description="Disordered" evidence="5">
    <location>
        <begin position="170"/>
        <end position="190"/>
    </location>
</feature>
<feature type="domain" description="JmjC" evidence="6">
    <location>
        <begin position="167"/>
        <end position="350"/>
    </location>
</feature>
<protein>
    <recommendedName>
        <fullName evidence="6">JmjC domain-containing protein</fullName>
    </recommendedName>
</protein>
<comment type="caution">
    <text evidence="7">The sequence shown here is derived from an EMBL/GenBank/DDBJ whole genome shotgun (WGS) entry which is preliminary data.</text>
</comment>
<evidence type="ECO:0000256" key="4">
    <source>
        <dbReference type="ARBA" id="ARBA00023242"/>
    </source>
</evidence>
<sequence>MPANRPRASFEPIAPDFDLRELVETTENFQYVDRISCETIEEQGLENFEKLILLHVIIGGKPLVVDGWEDRLDPWTFTPKWLRDNHGDKVENARNLHNKDSLTLTVGHYLNYMGKLTDQYWEKPDNYKDKQRQRSYLKDIDCPPVWQEKLKEHIPASLFYWNDSTGEVGGPGAIDEPLPNGAGRRKGKGVASAGDLMSSLPMEMRAENLMCYIGHEGTYTPAHREMCASLGQNIMVNASESFGENGQPEKPGSSIWFMTESKDRHTVAEYWLSVLGHDIEIEDHFAQVVAWQKAPFKVYVVEQKAGDFILIPPLAPHQVWNRGTRTMKVAWNRTTVETLELAMNEALPNARLVCRDEQYKNKAIIYYTLLKYSGLLKTARMQANRSEWEARAIHSSKKVRQVQKDFKRLFKLYKNILLSESFALGTKETCEFLAFDSNVTCAYCRGNIFNRFLSCKTCMDMLNTGTDEPYDVCMDCFAMGRSCACQSKYKWVEQFKWKELVARYDEWRQQIIDMDGGLMATTPQSLEEEREIYTKKTTAVVCQEQLKLRPWVDVKQPKPESEEDEEEIQVDDNGQVKKTIKKKSKSWLENNKSCHVCLKKHPKWMMANCTMCERGWCYGSLWRAHDLMPQTVMEDPNWECPHCRRVCSTGACRKDKRQKPYEPKGTLLGHDTKKVADVRSVEALIDFGRSNLSWLKDATNGGAPESSARIEKKRLEAEMAKLHEPSLDEHYADEDEGIVLDDGRGEIEYSPVDDMIDPALGGGGQSMWRPESQLDDSMLNVMSGANGFDAPENGVYPEPDYPNDGHMAPAAMMYQPADGLMMDGTPTFAGSSRKRPRPGDEEQIKLVSSKKRKTEEDRPLPKNKASKQYQTAQENKRLEEAKKAGRFIQVLASIRGRKKIVKLKVIKEKLADFAIKEARRAKAQQPGAQADASQNMVLQSDIAPPKTFGAAPVKINGKKASNKVVRIRVEEDKDFTTRERSDRRKPGVSQNKPRFEEIEVESDFDEDFEGDIVGGETSQQRKEARRSSWLARKRAPGDEDLPDELPADFRDGDANPRREELRAKGKERRATMPARPPLGLKAPKLKPARASTGGVNENGEARGRGRPPKTKVDPVAMAKAAMLEDENRRAKIEAAGIIGDDSVSGSESDSFKSAEDGAQEKEPEKVKAVPTKGGLADRATKGGPADRLGKKVKIVGVKKSGPGPGKSSYKPAAAVVISTDASSDDESTEGEIAPGPNVRKGPPGRRTLPTVGAK</sequence>
<evidence type="ECO:0000256" key="2">
    <source>
        <dbReference type="ARBA" id="ARBA00023015"/>
    </source>
</evidence>
<evidence type="ECO:0000313" key="8">
    <source>
        <dbReference type="Proteomes" id="UP000800235"/>
    </source>
</evidence>
<comment type="subcellular location">
    <subcellularLocation>
        <location evidence="1">Nucleus</location>
    </subcellularLocation>
</comment>
<reference evidence="7" key="1">
    <citation type="journal article" date="2020" name="Stud. Mycol.">
        <title>101 Dothideomycetes genomes: a test case for predicting lifestyles and emergence of pathogens.</title>
        <authorList>
            <person name="Haridas S."/>
            <person name="Albert R."/>
            <person name="Binder M."/>
            <person name="Bloem J."/>
            <person name="Labutti K."/>
            <person name="Salamov A."/>
            <person name="Andreopoulos B."/>
            <person name="Baker S."/>
            <person name="Barry K."/>
            <person name="Bills G."/>
            <person name="Bluhm B."/>
            <person name="Cannon C."/>
            <person name="Castanera R."/>
            <person name="Culley D."/>
            <person name="Daum C."/>
            <person name="Ezra D."/>
            <person name="Gonzalez J."/>
            <person name="Henrissat B."/>
            <person name="Kuo A."/>
            <person name="Liang C."/>
            <person name="Lipzen A."/>
            <person name="Lutzoni F."/>
            <person name="Magnuson J."/>
            <person name="Mondo S."/>
            <person name="Nolan M."/>
            <person name="Ohm R."/>
            <person name="Pangilinan J."/>
            <person name="Park H.-J."/>
            <person name="Ramirez L."/>
            <person name="Alfaro M."/>
            <person name="Sun H."/>
            <person name="Tritt A."/>
            <person name="Yoshinaga Y."/>
            <person name="Zwiers L.-H."/>
            <person name="Turgeon B."/>
            <person name="Goodwin S."/>
            <person name="Spatafora J."/>
            <person name="Crous P."/>
            <person name="Grigoriev I."/>
        </authorList>
    </citation>
    <scope>NUCLEOTIDE SEQUENCE</scope>
    <source>
        <strain evidence="7">CBS 130266</strain>
    </source>
</reference>
<dbReference type="InterPro" id="IPR018866">
    <property type="entry name" value="Znf-4CXXC_R1"/>
</dbReference>
<feature type="compositionally biased region" description="Basic and acidic residues" evidence="5">
    <location>
        <begin position="967"/>
        <end position="985"/>
    </location>
</feature>
<feature type="region of interest" description="Disordered" evidence="5">
    <location>
        <begin position="1135"/>
        <end position="1254"/>
    </location>
</feature>
<evidence type="ECO:0000256" key="3">
    <source>
        <dbReference type="ARBA" id="ARBA00023163"/>
    </source>
</evidence>
<dbReference type="InterPro" id="IPR003347">
    <property type="entry name" value="JmjC_dom"/>
</dbReference>
<evidence type="ECO:0000256" key="1">
    <source>
        <dbReference type="ARBA" id="ARBA00004123"/>
    </source>
</evidence>
<keyword evidence="8" id="KW-1185">Reference proteome</keyword>
<dbReference type="Gene3D" id="2.60.120.650">
    <property type="entry name" value="Cupin"/>
    <property type="match status" value="1"/>
</dbReference>
<dbReference type="EMBL" id="MU007098">
    <property type="protein sequence ID" value="KAF2421490.1"/>
    <property type="molecule type" value="Genomic_DNA"/>
</dbReference>
<feature type="region of interest" description="Disordered" evidence="5">
    <location>
        <begin position="966"/>
        <end position="1114"/>
    </location>
</feature>
<dbReference type="OrthoDB" id="298344at2759"/>
<feature type="region of interest" description="Disordered" evidence="5">
    <location>
        <begin position="822"/>
        <end position="882"/>
    </location>
</feature>
<evidence type="ECO:0000259" key="6">
    <source>
        <dbReference type="PROSITE" id="PS51184"/>
    </source>
</evidence>
<feature type="compositionally biased region" description="Low complexity" evidence="5">
    <location>
        <begin position="1194"/>
        <end position="1211"/>
    </location>
</feature>
<gene>
    <name evidence="7" type="ORF">EJ08DRAFT_738183</name>
</gene>
<keyword evidence="2" id="KW-0805">Transcription regulation</keyword>
<dbReference type="Proteomes" id="UP000800235">
    <property type="component" value="Unassembled WGS sequence"/>
</dbReference>
<dbReference type="SMART" id="SM00558">
    <property type="entry name" value="JmjC"/>
    <property type="match status" value="1"/>
</dbReference>
<proteinExistence type="predicted"/>
<dbReference type="GO" id="GO:0005634">
    <property type="term" value="C:nucleus"/>
    <property type="evidence" value="ECO:0007669"/>
    <property type="project" value="UniProtKB-SubCell"/>
</dbReference>
<keyword evidence="3" id="KW-0804">Transcription</keyword>
<feature type="compositionally biased region" description="Acidic residues" evidence="5">
    <location>
        <begin position="998"/>
        <end position="1010"/>
    </location>
</feature>
<dbReference type="PROSITE" id="PS51184">
    <property type="entry name" value="JMJC"/>
    <property type="match status" value="1"/>
</dbReference>
<feature type="compositionally biased region" description="Low complexity" evidence="5">
    <location>
        <begin position="1136"/>
        <end position="1148"/>
    </location>
</feature>
<name>A0A9P4NHP3_9PEZI</name>
<dbReference type="Pfam" id="PF02373">
    <property type="entry name" value="JmjC"/>
    <property type="match status" value="1"/>
</dbReference>
<dbReference type="Pfam" id="PF10497">
    <property type="entry name" value="zf-4CXXC_R1"/>
    <property type="match status" value="1"/>
</dbReference>
<evidence type="ECO:0000256" key="5">
    <source>
        <dbReference type="SAM" id="MobiDB-lite"/>
    </source>
</evidence>
<organism evidence="7 8">
    <name type="scientific">Tothia fuscella</name>
    <dbReference type="NCBI Taxonomy" id="1048955"/>
    <lineage>
        <taxon>Eukaryota</taxon>
        <taxon>Fungi</taxon>
        <taxon>Dikarya</taxon>
        <taxon>Ascomycota</taxon>
        <taxon>Pezizomycotina</taxon>
        <taxon>Dothideomycetes</taxon>
        <taxon>Pleosporomycetidae</taxon>
        <taxon>Venturiales</taxon>
        <taxon>Cylindrosympodiaceae</taxon>
        <taxon>Tothia</taxon>
    </lineage>
</organism>
<keyword evidence="4" id="KW-0539">Nucleus</keyword>
<dbReference type="SUPFAM" id="SSF51197">
    <property type="entry name" value="Clavaminate synthase-like"/>
    <property type="match status" value="1"/>
</dbReference>
<feature type="compositionally biased region" description="Basic and acidic residues" evidence="5">
    <location>
        <begin position="1149"/>
        <end position="1167"/>
    </location>
</feature>
<evidence type="ECO:0000313" key="7">
    <source>
        <dbReference type="EMBL" id="KAF2421490.1"/>
    </source>
</evidence>
<dbReference type="AlphaFoldDB" id="A0A9P4NHP3"/>